<dbReference type="InterPro" id="IPR004027">
    <property type="entry name" value="SEC_C_motif"/>
</dbReference>
<dbReference type="EMBL" id="LZSF01000047">
    <property type="protein sequence ID" value="OBA90690.1"/>
    <property type="molecule type" value="Genomic_DNA"/>
</dbReference>
<dbReference type="InterPro" id="IPR011990">
    <property type="entry name" value="TPR-like_helical_dom_sf"/>
</dbReference>
<dbReference type="Pfam" id="PF02810">
    <property type="entry name" value="SEC-C"/>
    <property type="match status" value="1"/>
</dbReference>
<reference evidence="1 2" key="1">
    <citation type="submission" date="2016-06" db="EMBL/GenBank/DDBJ databases">
        <authorList>
            <person name="Kjaerup R.B."/>
            <person name="Dalgaard T.S."/>
            <person name="Juul-Madsen H.R."/>
        </authorList>
    </citation>
    <scope>NUCLEOTIDE SEQUENCE [LARGE SCALE GENOMIC DNA]</scope>
    <source>
        <strain evidence="1 2">1199456.5</strain>
    </source>
</reference>
<proteinExistence type="predicted"/>
<name>A0A1A0MZ60_MYCMU</name>
<protein>
    <recommendedName>
        <fullName evidence="3">Zinc-binding protein</fullName>
    </recommendedName>
</protein>
<dbReference type="AlphaFoldDB" id="A0A1A0MZ60"/>
<dbReference type="SUPFAM" id="SSF103642">
    <property type="entry name" value="Sec-C motif"/>
    <property type="match status" value="1"/>
</dbReference>
<dbReference type="RefSeq" id="WP_064857837.1">
    <property type="nucleotide sequence ID" value="NZ_LZSF01000047.1"/>
</dbReference>
<comment type="caution">
    <text evidence="1">The sequence shown here is derived from an EMBL/GenBank/DDBJ whole genome shotgun (WGS) entry which is preliminary data.</text>
</comment>
<evidence type="ECO:0008006" key="3">
    <source>
        <dbReference type="Google" id="ProtNLM"/>
    </source>
</evidence>
<dbReference type="SUPFAM" id="SSF48452">
    <property type="entry name" value="TPR-like"/>
    <property type="match status" value="1"/>
</dbReference>
<gene>
    <name evidence="1" type="ORF">A5642_12170</name>
</gene>
<organism evidence="1 2">
    <name type="scientific">Mycolicibacterium mucogenicum</name>
    <name type="common">Mycobacterium mucogenicum</name>
    <dbReference type="NCBI Taxonomy" id="56689"/>
    <lineage>
        <taxon>Bacteria</taxon>
        <taxon>Bacillati</taxon>
        <taxon>Actinomycetota</taxon>
        <taxon>Actinomycetes</taxon>
        <taxon>Mycobacteriales</taxon>
        <taxon>Mycobacteriaceae</taxon>
        <taxon>Mycolicibacterium</taxon>
    </lineage>
</organism>
<dbReference type="Proteomes" id="UP000093962">
    <property type="component" value="Unassembled WGS sequence"/>
</dbReference>
<evidence type="ECO:0000313" key="1">
    <source>
        <dbReference type="EMBL" id="OBA90690.1"/>
    </source>
</evidence>
<dbReference type="OrthoDB" id="3343588at2"/>
<evidence type="ECO:0000313" key="2">
    <source>
        <dbReference type="Proteomes" id="UP000093962"/>
    </source>
</evidence>
<accession>A0A1A0MZ60</accession>
<sequence length="510" mass="55587">MRWSCRRAHSAASECPTGDLVGVRATADGLTVEKVNAVAESNAGALMAAVLEPDDPRGVESVTWAACSQDPTLFTQPLAPLSEIIDAAGLTRDEHLLATGEFDFMAWRFDSECRDLAQEYELSADDALAVSTLLLMHTRLQVALEDLDPDDADVELSPDDDDTETAEVFTGAYTEFGAKLADPVLAEVLFREATESGRIGAAALGMLADTLLQYVPRAAQANCRWLGAAALERLGDVEEAERELLAIETMDPNCTLALFDLARFASDRGQAERGLSLLRRAGAYPDDYLVQLLQGYVAAPRSDIGRNDACWCGSGRKYKKCHLGREEKSLPERSDWLYAKAAQHMLTADWEELLAAVRLTRALPAGHDEELAEKLRSDPLVMDSVLVEGGAFAEFLEQRGVLLPDDERELLEAWADEERSVFAVDSIDDHVTVHDLRRKVALGLGRGALGAQLRVGQFLCGRALPVGDGLELVGAVVEVQPHHVDELIELLDSEPSPVELVAFFTRPTHV</sequence>
<dbReference type="Gene3D" id="3.10.450.50">
    <property type="match status" value="1"/>
</dbReference>